<dbReference type="EMBL" id="CP021422">
    <property type="protein sequence ID" value="ASB39820.1"/>
    <property type="molecule type" value="Genomic_DNA"/>
</dbReference>
<dbReference type="SUPFAM" id="SSF110849">
    <property type="entry name" value="ParB/Sulfiredoxin"/>
    <property type="match status" value="1"/>
</dbReference>
<feature type="compositionally biased region" description="Basic and acidic residues" evidence="2">
    <location>
        <begin position="231"/>
        <end position="246"/>
    </location>
</feature>
<dbReference type="PANTHER" id="PTHR33375">
    <property type="entry name" value="CHROMOSOME-PARTITIONING PROTEIN PARB-RELATED"/>
    <property type="match status" value="1"/>
</dbReference>
<dbReference type="Gene3D" id="1.10.10.2830">
    <property type="match status" value="1"/>
</dbReference>
<sequence>MRIKISSIKINPGRREAEPKAVEELARSITAVGLMNPVTLDQNNTLVAGLHRLEAAKLLGWTEIECTTIGMDSVQAELAEIDENIVRTKLNRQELCEQLLRRKEIYETLHPETRHGMRNGQTSKNANLATLETKSFAEDTAEKTGMSKRAVSRLLQIANNLTRDARRIVEAHSMTQDTALKLSRLHYDEQVEAATMLAEGTMQSVEQYQEYQRERRKAIALSRPLSDEPPVDTRTEEEKERQKKESLDGLVREFSRFIEQFLDRMKMYQGYADDFAEMSQLQISQVWDSAAAVDMAIIAFSKEVKALQAENENGGHDNEN</sequence>
<dbReference type="GO" id="GO:0007059">
    <property type="term" value="P:chromosome segregation"/>
    <property type="evidence" value="ECO:0007669"/>
    <property type="project" value="TreeGrafter"/>
</dbReference>
<reference evidence="6" key="2">
    <citation type="submission" date="2017-05" db="EMBL/GenBank/DDBJ databases">
        <title>Improved OligoMM genomes.</title>
        <authorList>
            <person name="Garzetti D."/>
        </authorList>
    </citation>
    <scope>NUCLEOTIDE SEQUENCE [LARGE SCALE GENOMIC DNA]</scope>
    <source>
        <strain evidence="6">KB18</strain>
    </source>
</reference>
<dbReference type="CDD" id="cd16409">
    <property type="entry name" value="ParB_N_like"/>
    <property type="match status" value="1"/>
</dbReference>
<reference evidence="5 7" key="3">
    <citation type="submission" date="2020-11" db="EMBL/GenBank/DDBJ databases">
        <title>Closed and high quality bacterial genomes of the OMM12 community.</title>
        <authorList>
            <person name="Marbouty M."/>
            <person name="Lamy-Besnier Q."/>
            <person name="Debarbieux L."/>
            <person name="Koszul R."/>
        </authorList>
    </citation>
    <scope>NUCLEOTIDE SEQUENCE [LARGE SCALE GENOMIC DNA]</scope>
    <source>
        <strain evidence="5 7">KB18</strain>
    </source>
</reference>
<proteinExistence type="predicted"/>
<evidence type="ECO:0000256" key="2">
    <source>
        <dbReference type="SAM" id="MobiDB-lite"/>
    </source>
</evidence>
<evidence type="ECO:0000313" key="6">
    <source>
        <dbReference type="Proteomes" id="UP000196710"/>
    </source>
</evidence>
<reference evidence="4" key="1">
    <citation type="journal article" date="2017" name="Genome Announc.">
        <title>High-Quality Whole-Genome Sequences of the Oligo-Mouse-Microbiota Bacterial Community.</title>
        <authorList>
            <person name="Garzetti D."/>
            <person name="Brugiroux S."/>
            <person name="Bunk B."/>
            <person name="Pukall R."/>
            <person name="McCoy K.D."/>
            <person name="Macpherson A.J."/>
            <person name="Stecher B."/>
        </authorList>
    </citation>
    <scope>NUCLEOTIDE SEQUENCE</scope>
    <source>
        <strain evidence="4">KB18</strain>
    </source>
</reference>
<dbReference type="GO" id="GO:0045881">
    <property type="term" value="P:positive regulation of sporulation resulting in formation of a cellular spore"/>
    <property type="evidence" value="ECO:0007669"/>
    <property type="project" value="TreeGrafter"/>
</dbReference>
<dbReference type="EMBL" id="CP065321">
    <property type="protein sequence ID" value="QQR29112.1"/>
    <property type="molecule type" value="Genomic_DNA"/>
</dbReference>
<dbReference type="InterPro" id="IPR036086">
    <property type="entry name" value="ParB/Sulfiredoxin_sf"/>
</dbReference>
<keyword evidence="1" id="KW-0175">Coiled coil</keyword>
<dbReference type="InterPro" id="IPR003115">
    <property type="entry name" value="ParB_N"/>
</dbReference>
<organism evidence="5 7">
    <name type="scientific">Acutalibacter muris</name>
    <dbReference type="NCBI Taxonomy" id="1796620"/>
    <lineage>
        <taxon>Bacteria</taxon>
        <taxon>Bacillati</taxon>
        <taxon>Bacillota</taxon>
        <taxon>Clostridia</taxon>
        <taxon>Eubacteriales</taxon>
        <taxon>Acutalibacteraceae</taxon>
        <taxon>Acutalibacter</taxon>
    </lineage>
</organism>
<feature type="domain" description="ParB-like N-terminal" evidence="3">
    <location>
        <begin position="1"/>
        <end position="85"/>
    </location>
</feature>
<feature type="coiled-coil region" evidence="1">
    <location>
        <begin position="71"/>
        <end position="98"/>
    </location>
</feature>
<keyword evidence="6" id="KW-1185">Reference proteome</keyword>
<evidence type="ECO:0000313" key="4">
    <source>
        <dbReference type="EMBL" id="ASB39820.1"/>
    </source>
</evidence>
<dbReference type="SUPFAM" id="SSF109709">
    <property type="entry name" value="KorB DNA-binding domain-like"/>
    <property type="match status" value="1"/>
</dbReference>
<dbReference type="InterPro" id="IPR050336">
    <property type="entry name" value="Chromosome_partition/occlusion"/>
</dbReference>
<dbReference type="Pfam" id="PF02195">
    <property type="entry name" value="ParB_N"/>
    <property type="match status" value="1"/>
</dbReference>
<dbReference type="SMART" id="SM00470">
    <property type="entry name" value="ParB"/>
    <property type="match status" value="1"/>
</dbReference>
<gene>
    <name evidence="4" type="ORF">ADH66_03645</name>
    <name evidence="5" type="ORF">I5Q82_13710</name>
</gene>
<evidence type="ECO:0000259" key="3">
    <source>
        <dbReference type="SMART" id="SM00470"/>
    </source>
</evidence>
<name>A0A1Z2XN09_9FIRM</name>
<feature type="region of interest" description="Disordered" evidence="2">
    <location>
        <begin position="220"/>
        <end position="246"/>
    </location>
</feature>
<dbReference type="PANTHER" id="PTHR33375:SF1">
    <property type="entry name" value="CHROMOSOME-PARTITIONING PROTEIN PARB-RELATED"/>
    <property type="match status" value="1"/>
</dbReference>
<dbReference type="GO" id="GO:0005694">
    <property type="term" value="C:chromosome"/>
    <property type="evidence" value="ECO:0007669"/>
    <property type="project" value="TreeGrafter"/>
</dbReference>
<dbReference type="Proteomes" id="UP000196710">
    <property type="component" value="Chromosome"/>
</dbReference>
<accession>A0A1Z2XN09</accession>
<evidence type="ECO:0000313" key="7">
    <source>
        <dbReference type="Proteomes" id="UP000596035"/>
    </source>
</evidence>
<dbReference type="RefSeq" id="WP_066535570.1">
    <property type="nucleotide sequence ID" value="NZ_CP021422.1"/>
</dbReference>
<dbReference type="Gene3D" id="3.90.1530.30">
    <property type="match status" value="1"/>
</dbReference>
<evidence type="ECO:0000313" key="5">
    <source>
        <dbReference type="EMBL" id="QQR29112.1"/>
    </source>
</evidence>
<dbReference type="Proteomes" id="UP000596035">
    <property type="component" value="Chromosome"/>
</dbReference>
<dbReference type="AlphaFoldDB" id="A0A1Z2XN09"/>
<evidence type="ECO:0000256" key="1">
    <source>
        <dbReference type="SAM" id="Coils"/>
    </source>
</evidence>
<dbReference type="KEGG" id="amur:ADH66_03645"/>
<protein>
    <submittedName>
        <fullName evidence="5">ParB N-terminal domain-containing protein</fullName>
    </submittedName>
</protein>